<organism evidence="2 3">
    <name type="scientific">Cronartium quercuum f. sp. fusiforme G11</name>
    <dbReference type="NCBI Taxonomy" id="708437"/>
    <lineage>
        <taxon>Eukaryota</taxon>
        <taxon>Fungi</taxon>
        <taxon>Dikarya</taxon>
        <taxon>Basidiomycota</taxon>
        <taxon>Pucciniomycotina</taxon>
        <taxon>Pucciniomycetes</taxon>
        <taxon>Pucciniales</taxon>
        <taxon>Coleosporiaceae</taxon>
        <taxon>Cronartium</taxon>
    </lineage>
</organism>
<protein>
    <submittedName>
        <fullName evidence="2">Uncharacterized protein</fullName>
    </submittedName>
</protein>
<evidence type="ECO:0000313" key="2">
    <source>
        <dbReference type="EMBL" id="KAG0146303.1"/>
    </source>
</evidence>
<keyword evidence="3" id="KW-1185">Reference proteome</keyword>
<dbReference type="EMBL" id="MU167263">
    <property type="protein sequence ID" value="KAG0146303.1"/>
    <property type="molecule type" value="Genomic_DNA"/>
</dbReference>
<reference evidence="2" key="1">
    <citation type="submission" date="2013-11" db="EMBL/GenBank/DDBJ databases">
        <title>Genome sequence of the fusiform rust pathogen reveals effectors for host alternation and coevolution with pine.</title>
        <authorList>
            <consortium name="DOE Joint Genome Institute"/>
            <person name="Smith K."/>
            <person name="Pendleton A."/>
            <person name="Kubisiak T."/>
            <person name="Anderson C."/>
            <person name="Salamov A."/>
            <person name="Aerts A."/>
            <person name="Riley R."/>
            <person name="Clum A."/>
            <person name="Lindquist E."/>
            <person name="Ence D."/>
            <person name="Campbell M."/>
            <person name="Kronenberg Z."/>
            <person name="Feau N."/>
            <person name="Dhillon B."/>
            <person name="Hamelin R."/>
            <person name="Burleigh J."/>
            <person name="Smith J."/>
            <person name="Yandell M."/>
            <person name="Nelson C."/>
            <person name="Grigoriev I."/>
            <person name="Davis J."/>
        </authorList>
    </citation>
    <scope>NUCLEOTIDE SEQUENCE</scope>
    <source>
        <strain evidence="2">G11</strain>
    </source>
</reference>
<proteinExistence type="predicted"/>
<evidence type="ECO:0000313" key="3">
    <source>
        <dbReference type="Proteomes" id="UP000886653"/>
    </source>
</evidence>
<name>A0A9P6TD53_9BASI</name>
<sequence length="87" mass="9843">MHEIINKSPNDTGARRKRGRIMNSSPSYTDLERNFPVRDAIDGNSRKRAKVDKGFSRSQLYSQRPKWCMPSFAQFVKLISPGGNGAD</sequence>
<evidence type="ECO:0000256" key="1">
    <source>
        <dbReference type="SAM" id="MobiDB-lite"/>
    </source>
</evidence>
<dbReference type="Proteomes" id="UP000886653">
    <property type="component" value="Unassembled WGS sequence"/>
</dbReference>
<feature type="region of interest" description="Disordered" evidence="1">
    <location>
        <begin position="1"/>
        <end position="36"/>
    </location>
</feature>
<comment type="caution">
    <text evidence="2">The sequence shown here is derived from an EMBL/GenBank/DDBJ whole genome shotgun (WGS) entry which is preliminary data.</text>
</comment>
<accession>A0A9P6TD53</accession>
<gene>
    <name evidence="2" type="ORF">CROQUDRAFT_92924</name>
</gene>
<dbReference type="AlphaFoldDB" id="A0A9P6TD53"/>